<evidence type="ECO:0000256" key="1">
    <source>
        <dbReference type="SAM" id="SignalP"/>
    </source>
</evidence>
<keyword evidence="1" id="KW-0732">Signal</keyword>
<proteinExistence type="predicted"/>
<feature type="chain" id="PRO_5046223784" description="Secreted protein" evidence="1">
    <location>
        <begin position="24"/>
        <end position="75"/>
    </location>
</feature>
<sequence length="75" mass="8222">MLKLSNLHAAFLCTLCGIQIVHRQVQEHAQTCPPLRQQVETAHTQALTASNHGVTPDSSASSSVITAKWFKLQEL</sequence>
<protein>
    <recommendedName>
        <fullName evidence="4">Secreted protein</fullName>
    </recommendedName>
</protein>
<evidence type="ECO:0000313" key="2">
    <source>
        <dbReference type="EMBL" id="KAK8960337.1"/>
    </source>
</evidence>
<dbReference type="PANTHER" id="PTHR37393:SF1">
    <property type="entry name" value="AT-RICH INTERACTIVE DOMAIN-CONTAINING PROTEIN 1A-LIKE"/>
    <property type="match status" value="1"/>
</dbReference>
<keyword evidence="3" id="KW-1185">Reference proteome</keyword>
<feature type="signal peptide" evidence="1">
    <location>
        <begin position="1"/>
        <end position="23"/>
    </location>
</feature>
<dbReference type="EMBL" id="JBBWWR010000010">
    <property type="protein sequence ID" value="KAK8960337.1"/>
    <property type="molecule type" value="Genomic_DNA"/>
</dbReference>
<organism evidence="2 3">
    <name type="scientific">Platanthera guangdongensis</name>
    <dbReference type="NCBI Taxonomy" id="2320717"/>
    <lineage>
        <taxon>Eukaryota</taxon>
        <taxon>Viridiplantae</taxon>
        <taxon>Streptophyta</taxon>
        <taxon>Embryophyta</taxon>
        <taxon>Tracheophyta</taxon>
        <taxon>Spermatophyta</taxon>
        <taxon>Magnoliopsida</taxon>
        <taxon>Liliopsida</taxon>
        <taxon>Asparagales</taxon>
        <taxon>Orchidaceae</taxon>
        <taxon>Orchidoideae</taxon>
        <taxon>Orchideae</taxon>
        <taxon>Orchidinae</taxon>
        <taxon>Platanthera</taxon>
    </lineage>
</organism>
<evidence type="ECO:0000313" key="3">
    <source>
        <dbReference type="Proteomes" id="UP001412067"/>
    </source>
</evidence>
<comment type="caution">
    <text evidence="2">The sequence shown here is derived from an EMBL/GenBank/DDBJ whole genome shotgun (WGS) entry which is preliminary data.</text>
</comment>
<accession>A0ABR2M8V9</accession>
<dbReference type="PANTHER" id="PTHR37393">
    <property type="entry name" value="AT-RICH INTERACTIVE DOMAIN-CONTAINING PROTEIN 1A-LIKE"/>
    <property type="match status" value="1"/>
</dbReference>
<evidence type="ECO:0008006" key="4">
    <source>
        <dbReference type="Google" id="ProtNLM"/>
    </source>
</evidence>
<reference evidence="2 3" key="1">
    <citation type="journal article" date="2022" name="Nat. Plants">
        <title>Genomes of leafy and leafless Platanthera orchids illuminate the evolution of mycoheterotrophy.</title>
        <authorList>
            <person name="Li M.H."/>
            <person name="Liu K.W."/>
            <person name="Li Z."/>
            <person name="Lu H.C."/>
            <person name="Ye Q.L."/>
            <person name="Zhang D."/>
            <person name="Wang J.Y."/>
            <person name="Li Y.F."/>
            <person name="Zhong Z.M."/>
            <person name="Liu X."/>
            <person name="Yu X."/>
            <person name="Liu D.K."/>
            <person name="Tu X.D."/>
            <person name="Liu B."/>
            <person name="Hao Y."/>
            <person name="Liao X.Y."/>
            <person name="Jiang Y.T."/>
            <person name="Sun W.H."/>
            <person name="Chen J."/>
            <person name="Chen Y.Q."/>
            <person name="Ai Y."/>
            <person name="Zhai J.W."/>
            <person name="Wu S.S."/>
            <person name="Zhou Z."/>
            <person name="Hsiao Y.Y."/>
            <person name="Wu W.L."/>
            <person name="Chen Y.Y."/>
            <person name="Lin Y.F."/>
            <person name="Hsu J.L."/>
            <person name="Li C.Y."/>
            <person name="Wang Z.W."/>
            <person name="Zhao X."/>
            <person name="Zhong W.Y."/>
            <person name="Ma X.K."/>
            <person name="Ma L."/>
            <person name="Huang J."/>
            <person name="Chen G.Z."/>
            <person name="Huang M.Z."/>
            <person name="Huang L."/>
            <person name="Peng D.H."/>
            <person name="Luo Y.B."/>
            <person name="Zou S.Q."/>
            <person name="Chen S.P."/>
            <person name="Lan S."/>
            <person name="Tsai W.C."/>
            <person name="Van de Peer Y."/>
            <person name="Liu Z.J."/>
        </authorList>
    </citation>
    <scope>NUCLEOTIDE SEQUENCE [LARGE SCALE GENOMIC DNA]</scope>
    <source>
        <strain evidence="2">Lor288</strain>
    </source>
</reference>
<name>A0ABR2M8V9_9ASPA</name>
<dbReference type="Proteomes" id="UP001412067">
    <property type="component" value="Unassembled WGS sequence"/>
</dbReference>
<gene>
    <name evidence="2" type="ORF">KSP40_PGU013988</name>
</gene>